<dbReference type="EMBL" id="KI517408">
    <property type="protein sequence ID" value="ESQ47869.1"/>
    <property type="molecule type" value="Genomic_DNA"/>
</dbReference>
<evidence type="ECO:0000313" key="5">
    <source>
        <dbReference type="Proteomes" id="UP000030689"/>
    </source>
</evidence>
<evidence type="ECO:0000256" key="3">
    <source>
        <dbReference type="ARBA" id="ARBA00022842"/>
    </source>
</evidence>
<evidence type="ECO:0000313" key="4">
    <source>
        <dbReference type="EMBL" id="ESQ47869.1"/>
    </source>
</evidence>
<name>V4LVK4_EUTSA</name>
<dbReference type="Proteomes" id="UP000030689">
    <property type="component" value="Unassembled WGS sequence"/>
</dbReference>
<gene>
    <name evidence="4" type="ORF">EUTSA_v10022318mg</name>
</gene>
<reference evidence="4 5" key="1">
    <citation type="journal article" date="2013" name="Front. Plant Sci.">
        <title>The Reference Genome of the Halophytic Plant Eutrema salsugineum.</title>
        <authorList>
            <person name="Yang R."/>
            <person name="Jarvis D.E."/>
            <person name="Chen H."/>
            <person name="Beilstein M.A."/>
            <person name="Grimwood J."/>
            <person name="Jenkins J."/>
            <person name="Shu S."/>
            <person name="Prochnik S."/>
            <person name="Xin M."/>
            <person name="Ma C."/>
            <person name="Schmutz J."/>
            <person name="Wing R.A."/>
            <person name="Mitchell-Olds T."/>
            <person name="Schumaker K.S."/>
            <person name="Wang X."/>
        </authorList>
    </citation>
    <scope>NUCLEOTIDE SEQUENCE [LARGE SCALE GENOMIC DNA]</scope>
</reference>
<keyword evidence="2" id="KW-0479">Metal-binding</keyword>
<accession>V4LVK4</accession>
<dbReference type="GO" id="GO:0046872">
    <property type="term" value="F:metal ion binding"/>
    <property type="evidence" value="ECO:0007669"/>
    <property type="project" value="UniProtKB-KW"/>
</dbReference>
<protein>
    <submittedName>
        <fullName evidence="4">Uncharacterized protein</fullName>
    </submittedName>
</protein>
<dbReference type="PANTHER" id="PTHR43281">
    <property type="entry name" value="FARNESYL DIPHOSPHATE SYNTHASE"/>
    <property type="match status" value="1"/>
</dbReference>
<dbReference type="KEGG" id="eus:EUTSA_v10022318mg"/>
<sequence>MRSRNNAFTVALASLSRLHHRRVLTAPNPSESFDFISYMANKAKSINKALNDAVPLRTNPLVLKIREAMRYSLLSNGKR</sequence>
<dbReference type="STRING" id="72664.V4LVK4"/>
<dbReference type="PANTHER" id="PTHR43281:SF33">
    <property type="entry name" value="GERANYLGERANYL PYROPHOSPHATE SYNTHASE 7, CHLOROPLASTIC"/>
    <property type="match status" value="1"/>
</dbReference>
<keyword evidence="5" id="KW-1185">Reference proteome</keyword>
<feature type="non-terminal residue" evidence="4">
    <location>
        <position position="79"/>
    </location>
</feature>
<dbReference type="GO" id="GO:0004311">
    <property type="term" value="F:geranylgeranyl diphosphate synthase activity"/>
    <property type="evidence" value="ECO:0007669"/>
    <property type="project" value="TreeGrafter"/>
</dbReference>
<proteinExistence type="predicted"/>
<organism evidence="4 5">
    <name type="scientific">Eutrema salsugineum</name>
    <name type="common">Saltwater cress</name>
    <name type="synonym">Sisymbrium salsugineum</name>
    <dbReference type="NCBI Taxonomy" id="72664"/>
    <lineage>
        <taxon>Eukaryota</taxon>
        <taxon>Viridiplantae</taxon>
        <taxon>Streptophyta</taxon>
        <taxon>Embryophyta</taxon>
        <taxon>Tracheophyta</taxon>
        <taxon>Spermatophyta</taxon>
        <taxon>Magnoliopsida</taxon>
        <taxon>eudicotyledons</taxon>
        <taxon>Gunneridae</taxon>
        <taxon>Pentapetalae</taxon>
        <taxon>rosids</taxon>
        <taxon>malvids</taxon>
        <taxon>Brassicales</taxon>
        <taxon>Brassicaceae</taxon>
        <taxon>Eutremeae</taxon>
        <taxon>Eutrema</taxon>
    </lineage>
</organism>
<dbReference type="AlphaFoldDB" id="V4LVK4"/>
<evidence type="ECO:0000256" key="2">
    <source>
        <dbReference type="ARBA" id="ARBA00022723"/>
    </source>
</evidence>
<comment type="cofactor">
    <cofactor evidence="1">
        <name>Mg(2+)</name>
        <dbReference type="ChEBI" id="CHEBI:18420"/>
    </cofactor>
</comment>
<dbReference type="eggNOG" id="KOG0776">
    <property type="taxonomic scope" value="Eukaryota"/>
</dbReference>
<evidence type="ECO:0000256" key="1">
    <source>
        <dbReference type="ARBA" id="ARBA00001946"/>
    </source>
</evidence>
<keyword evidence="3" id="KW-0460">Magnesium</keyword>
<dbReference type="Gramene" id="ESQ47869">
    <property type="protein sequence ID" value="ESQ47869"/>
    <property type="gene ID" value="EUTSA_v10022318mg"/>
</dbReference>